<comment type="cofactor">
    <cofactor evidence="1">
        <name>pantetheine 4'-phosphate</name>
        <dbReference type="ChEBI" id="CHEBI:47942"/>
    </cofactor>
</comment>
<evidence type="ECO:0000313" key="9">
    <source>
        <dbReference type="Proteomes" id="UP000027931"/>
    </source>
</evidence>
<dbReference type="Gene3D" id="3.30.300.30">
    <property type="match status" value="4"/>
</dbReference>
<accession>A0A074LRV8</accession>
<dbReference type="InterPro" id="IPR010071">
    <property type="entry name" value="AA_adenyl_dom"/>
</dbReference>
<dbReference type="Pfam" id="PF13193">
    <property type="entry name" value="AMP-binding_C"/>
    <property type="match status" value="3"/>
</dbReference>
<dbReference type="GO" id="GO:0008610">
    <property type="term" value="P:lipid biosynthetic process"/>
    <property type="evidence" value="ECO:0007669"/>
    <property type="project" value="UniProtKB-ARBA"/>
</dbReference>
<dbReference type="GO" id="GO:0017000">
    <property type="term" value="P:antibiotic biosynthetic process"/>
    <property type="evidence" value="ECO:0007669"/>
    <property type="project" value="UniProtKB-KW"/>
</dbReference>
<dbReference type="CDD" id="cd19531">
    <property type="entry name" value="LCL_NRPS-like"/>
    <property type="match status" value="4"/>
</dbReference>
<dbReference type="InterPro" id="IPR025110">
    <property type="entry name" value="AMP-bd_C"/>
</dbReference>
<dbReference type="PROSITE" id="PS00012">
    <property type="entry name" value="PHOSPHOPANTETHEINE"/>
    <property type="match status" value="4"/>
</dbReference>
<dbReference type="Gene3D" id="3.30.559.30">
    <property type="entry name" value="Nonribosomal peptide synthetase, condensation domain"/>
    <property type="match status" value="4"/>
</dbReference>
<dbReference type="GO" id="GO:0044550">
    <property type="term" value="P:secondary metabolite biosynthetic process"/>
    <property type="evidence" value="ECO:0007669"/>
    <property type="project" value="UniProtKB-ARBA"/>
</dbReference>
<dbReference type="GO" id="GO:0031177">
    <property type="term" value="F:phosphopantetheine binding"/>
    <property type="evidence" value="ECO:0007669"/>
    <property type="project" value="InterPro"/>
</dbReference>
<dbReference type="GO" id="GO:0043041">
    <property type="term" value="P:amino acid activation for nonribosomal peptide biosynthetic process"/>
    <property type="evidence" value="ECO:0007669"/>
    <property type="project" value="TreeGrafter"/>
</dbReference>
<dbReference type="InterPro" id="IPR020806">
    <property type="entry name" value="PKS_PP-bd"/>
</dbReference>
<evidence type="ECO:0000256" key="4">
    <source>
        <dbReference type="ARBA" id="ARBA00022553"/>
    </source>
</evidence>
<dbReference type="PROSITE" id="PS50075">
    <property type="entry name" value="CARRIER"/>
    <property type="match status" value="4"/>
</dbReference>
<dbReference type="Proteomes" id="UP000027931">
    <property type="component" value="Unassembled WGS sequence"/>
</dbReference>
<dbReference type="SUPFAM" id="SSF47336">
    <property type="entry name" value="ACP-like"/>
    <property type="match status" value="4"/>
</dbReference>
<protein>
    <recommendedName>
        <fullName evidence="7">Carrier domain-containing protein</fullName>
    </recommendedName>
</protein>
<dbReference type="PROSITE" id="PS00455">
    <property type="entry name" value="AMP_BINDING"/>
    <property type="match status" value="4"/>
</dbReference>
<dbReference type="Gene3D" id="3.40.50.1820">
    <property type="entry name" value="alpha/beta hydrolase"/>
    <property type="match status" value="1"/>
</dbReference>
<dbReference type="FunFam" id="3.30.300.30:FF:000015">
    <property type="entry name" value="Nonribosomal peptide synthase SidD"/>
    <property type="match status" value="1"/>
</dbReference>
<dbReference type="EMBL" id="JMIR01000020">
    <property type="protein sequence ID" value="KEO82578.1"/>
    <property type="molecule type" value="Genomic_DNA"/>
</dbReference>
<dbReference type="InterPro" id="IPR020845">
    <property type="entry name" value="AMP-binding_CS"/>
</dbReference>
<dbReference type="GO" id="GO:0003824">
    <property type="term" value="F:catalytic activity"/>
    <property type="evidence" value="ECO:0007669"/>
    <property type="project" value="InterPro"/>
</dbReference>
<dbReference type="InterPro" id="IPR001242">
    <property type="entry name" value="Condensation_dom"/>
</dbReference>
<dbReference type="SMART" id="SM00823">
    <property type="entry name" value="PKS_PP"/>
    <property type="match status" value="4"/>
</dbReference>
<feature type="domain" description="Carrier" evidence="7">
    <location>
        <begin position="1026"/>
        <end position="1101"/>
    </location>
</feature>
<dbReference type="Gene3D" id="3.40.50.980">
    <property type="match status" value="8"/>
</dbReference>
<dbReference type="InterPro" id="IPR036736">
    <property type="entry name" value="ACP-like_sf"/>
</dbReference>
<gene>
    <name evidence="8" type="ORF">EL26_14425</name>
</gene>
<evidence type="ECO:0000256" key="3">
    <source>
        <dbReference type="ARBA" id="ARBA00022450"/>
    </source>
</evidence>
<dbReference type="InterPro" id="IPR001031">
    <property type="entry name" value="Thioesterase"/>
</dbReference>
<comment type="caution">
    <text evidence="8">The sequence shown here is derived from an EMBL/GenBank/DDBJ whole genome shotgun (WGS) entry which is preliminary data.</text>
</comment>
<dbReference type="InterPro" id="IPR009081">
    <property type="entry name" value="PP-bd_ACP"/>
</dbReference>
<dbReference type="Pfam" id="PF00975">
    <property type="entry name" value="Thioesterase"/>
    <property type="match status" value="1"/>
</dbReference>
<dbReference type="CDD" id="cd05930">
    <property type="entry name" value="A_NRPS"/>
    <property type="match status" value="4"/>
</dbReference>
<reference evidence="8 9" key="1">
    <citation type="journal article" date="2013" name="Int. J. Syst. Evol. Microbiol.">
        <title>Tumebacillus flagellatus sp. nov., an alpha-amylase/pullulanase-producing bacterium isolated from cassava wastewater.</title>
        <authorList>
            <person name="Wang Q."/>
            <person name="Xie N."/>
            <person name="Qin Y."/>
            <person name="Shen N."/>
            <person name="Zhu J."/>
            <person name="Mi H."/>
            <person name="Huang R."/>
        </authorList>
    </citation>
    <scope>NUCLEOTIDE SEQUENCE [LARGE SCALE GENOMIC DNA]</scope>
    <source>
        <strain evidence="8 9">GST4</strain>
    </source>
</reference>
<evidence type="ECO:0000259" key="7">
    <source>
        <dbReference type="PROSITE" id="PS50075"/>
    </source>
</evidence>
<dbReference type="Gene3D" id="3.30.559.10">
    <property type="entry name" value="Chloramphenicol acetyltransferase-like domain"/>
    <property type="match status" value="4"/>
</dbReference>
<dbReference type="SUPFAM" id="SSF56801">
    <property type="entry name" value="Acetyl-CoA synthetase-like"/>
    <property type="match status" value="4"/>
</dbReference>
<dbReference type="FunFam" id="3.30.559.10:FF:000012">
    <property type="entry name" value="Non-ribosomal peptide synthetase"/>
    <property type="match status" value="4"/>
</dbReference>
<sequence length="4569" mass="511617">MSDVSKKLANLSPEMREKLAQRLKQQGELGETSRHSAIAKRQEADSYPLSFAQQRMYFLDQLTPHSSLYNEPLIVLDLRGELDVEAMEGSLAEIVRRHEILRTSFQESDGLASQVILPPAAPGLELEDLTVWTEQERELRAERLAGEEAGRPFDLAQGPLLRAKLLKLGTHHHRLFLARHHIVSDGWSADVLLRELAACYTAFQQGQTPSLPELAIQYADYAVWQREQEQKQTGEDESLAYWKNKLSGRLPLLELPSDRPRPAVRSYQGATYPMKLNREQTERLQAISRASGTTLYMTALALFQTWLYRYTGQEDLWVGTPVANRNREELEAMIGFFVNTLVLRTDLSGDPSFSDLLQRVKGVVLDAIAHQETPLEKLVEVLNPERAMSHNPLFQVLFVLQKAPEPLALPNLETEIRYVNSDISRFDMTLSLVEHGSEGELELGGWLQYNSDLFDHETIERMVGHFHRLLDGALLDPQQSISSLPLLAEEEQARLRTDWQGAREEFDGTPLFHERVALQAELSPDAVAVVCEQSQLTYRELNERANRVAAHLQTLGVGPDMLVGLCVERSVEQIVGMLAILKAGGAYVPMEPSFPAERLAYLLSDSNVSVLVTTESVAETLPPHQAQVVRLDADLFDAYSAENPVSGASGEDAAYVIYTSGSTGQPKGVVIEHRNLLQYVQGVLPRLQVEAGMSFATVSTLAADLGNTMVFAALWTGGTLHVLTQDRVVDAEAMADYMEQHDVDVLKIVPAHLQALMSGESRRVLPKRRLVFGGDVLSWELVDRVRRLAPECLLINHYGPTETTVGVLTHEVGSTLMERSSRTVPLGRPLANTDIHVLDQRMQPVPVGVSGEVYIAGPGVARGYWNRPDLTAERFLNREIDGETVRLYKTGDRARRLADGRLEFLGRADDQVKIRGYRVEPNEVADALLRHPQVSQAAVLVKDDAQGSKRLVAYVALQNGADQDVAMEEPASVLKSFLANQMPDYFVPSAFVLLEELPLTANGKVDRAALPEDDGVAVLSQETYVAPRTETEVLIAEIWRQVMGVERVGVHDNFFELGGHSLNATQVISRLRKALGLQLPLRTLFEAPTVAKLAEAIQAPQEKTEASHLSLVKPIVPADRSLPLAVSNAQKRLWLLDRMNPGNSIYNIPFELRLAGNWEPKLLEQSLTEILRRHEVLRTNFAMADGQPVQVIRDDVHFELAVLDLRDCTEEKREELLQGLRREQTEQAFNLSEDLLLRAVLVTLGAEEHRLVMTIHHMVNDEWSKAIFIKELSALYDAFASGRTPKLAPLPVQYADYALWQQELLQGESMKELEAYWSQQMADAPPLLEMPLDHPRPAVQTFNGRAQSFALSAEATQGLRALSRREGVTMYMTLLSVFNALLHRYSNQNEIVLGTPVSNRNRTEFEGLIGFFVNTIVLRTDLSGEPTFRELLGRVRDMTLGAFAHQEMPFDHLINLLQPERNTNYSPLFQVMFLMQSPEAPIVSEHRTMTPVYSSNGKAGFDLALSVIEGEHGITGTFEYNTDLFDDETITRMIGHFQCFVEGVVHAPELPVTRVPFLSDAELHRLIVEFNQTDDEYPTGLTMHGLFEQAVKRWPDNVAASWRGMEVTYRELNERANQVAHRLIELGVGPDLAVGISVEPNLNFPIGVLGVMKAGGTYVPLDPAYPSDRLSFMIEDSEVLVILTQGNITDTLPETQVPKLCLDTEWETEFAAQSRVNPNIDVREDNLAYMIFTSGSTGRPKGVMIEHRQGVNIMHSLTKQWSLTPEDRMLQFTSISFDVVIDEIFPTWMNGATLVLRPDRNLPSPYEFARLVKAERLNLIIMQTAYLHEWVNALRDTDLSQLDTLRVIITGGEKVSPQSYQTWHEMVGYRVLFLNGYGPTETTVTATFYNPETHVDHPEWVAKMPIGKPLENYQIYIVDKHLQPVPIGVTGELVIGGKGVGRGYKNRPDLTAEKFVTDPFRPAPGARLYKSGDLARFLPDGTIEYVGRVDHQVKIRGYRIELGEIEEALAKHPEVKESLVIVRDDVVVGDKRLVAYVTSDTITDGGVLRAALGQNLPTFMVPSYVVILDEFPLTPNNKVDRKKLPLPDISAAGNSNYTAPRTPDEELIASIWEDVLHVPQVGIHDSFFELGGHSLLGVQVISRLYQTFGVELPLLAIFEAPTVTGLAEKLQRRREEGAQREFIQLQAAEKKNDRFAPLSFGQQRLWVMEKLMQSSSVYNMPVAFRFKGDLQIDVLEQSLQAIVDRHESLRTVFVEQGGVALQEILPSLPLTLHVHDLRGSQNTEAELKQWIEATADIPFALHEAPLFRTYLVRTADDESVLLLNMHHIISDGWSVSVLVRELTALYTAGVAGEPMPLAPLALQYSDYAEWQKQALNETVLEQQLSYWRQQLSGDTSYLPLPFDRPRPQVQTFNGSVLRFNLPQSLADSLKDFSRKEGVTLFMTLLAAYQTLLHRYSGEAQISVGSPVAGRTRRETEDLIGFFVNTLVMRTDLSGEPTFVELVKRVRETALQAYAHQDIPFEKLVEELQPQRNTSHSPFFQVSFILQNTPSLGLQWPNVQGREYEFELNISKFDLTLALEETGDGLNGMVQFNTDLFDESTMARLIGHYHTLLESIVSDSERKIGELPMLTQPEWQQVVYEFNQSDDEYPTGLTMHGLFERAVERWPNNVAASWRGMEVTYQDLNERANQVAHRLIELGVGPEVSVGISVEPNLNFPIAVLGVMKAGGTYVPLDPAYPSDRLAFMIEDSEVLVILTQGNIRDTLPETQVPKLCLDTEWESEFTSQSRVNPNVDVREDNLAYMIFTSGSTGRPKGVMIEHRQGVNIMHSLTKQWSLKPEDRMLQFTSISFDVVIDEIFPTWMNGATLVLRPDRTLPSPYEFARLVKAERLNLIIMQTAYLHEWVNALRDTDLSQLDTLRVIITGGEKVSPQSYQTWHEMVGYRVLFLNGYGPTETTVTATFYNPETHVDHPEWVAKMPIGRPLENYQCYIVDKHLNPVPIGITGELVIGGKGVGRGYKNRPDLTAEKFIADPFRPAPGARLYKSGDLARFLPDGTIEYVGRIDHQVKIRGYRIELGEIEDAMAKLPDVKESFVMVRDDVIAGDKRLVAYVTSDTLQDGQEVRSALSQSLPAFMIPSYVVILDEFPLTPNNKIDRKKLPLPDTSASSSSNYAAPRTPDEELLASIWSDVLKTPQVGVHDSFFELGGHSLLGVQVISRIYQTFGVELPLLAMFEAPTITGLADRLQRRREEGAQRQFLPLEHEEHNGTAPMSFGQQRLWVLEQIMPGSSVYNVPIAFRLTGDLNIDALAQSLQAVVDRHEVLRTIFVEQEGEGVQLILPTMELPLEVYDVQGSANAEADMKQYIEAKAEMPFALHEAPLVRAYLVKVSAVESVLLLNMHHIISDGWSVGVLLKELTALYSAAVAGEPMPLAPLGIQYSDYARWQKEALSDTVLSEQLSYWKQQLQGASSSLPLPYDRPRPQVQTFSGGQLKFDLTPELAKSLKQLSRQEGATLFMTLLAAFQTLLHRYTGESQISIGTPVAGRTRRETEELIGFFVNTLVMRTDLSGEPTFVELVKRVRETALQAYAHQDIPFEKLVEELQPQRDTSHSPFFQVMFQVQNTPSSGLHWPGVEGRDYDFEINLSKFDLTLALAEEDDKLVGMMRYNTDLFDESTIARMIGHYVTLLEAVSAEPETKIVELPILTQGEQTQLVQEWNETQAGYPAEQCVHHLFEAQAQKTPDAVAISFEGNSWTYREVNERANVLARHLQALGVQPETLVAVFMERTPRLIISLLAVWKAGGAYVPLDPEHPQDRITMILDDSEATLVLTEEHLQTLVPSTDAQIVCIEHLQADQVPVTDLEHFTHGHHLAYVLFTSGSTGRPKGVAIEHHSLINLMLTFGEKLGSSAQDAWVAAATVTFDISGLEFYVPLTSGGRIVLVSRDTARDGQRLLATITEANATHMVATPSSFYMLLQAGWKDPERFLAVVCGEAIPLELVQRLMEAGVEVWNGYGPTEITVCSSLHPLQPTDEVVTIGHPMANYEYYIMDVHRQLVPVGVIGELYIGGVGLAREYWNRPDLTEKAFLTHTFADGTTRRIYKTGDLARFLANGTVEILGRMDNQIKLNGYRIELGDIESHLEQHPALERGVVVVQEPTPGVKRLTAFYTVLPEVSIEAADLRAYMQDKVPGYMVPAAFVRLENFPISESGKVDRRALSQLLVETQRENDYVGPRDRTEYRLVKMWERLLGAEKIGVRDSFFQLGGHSLTAVKLSSDVEREFGCRLPLVRLFQESTIEQIAAFIREGGESPLHPSLVEIQKGAGTPLFLVHPIGGMAHVYAGLASGLPEQTVYGLQARGVEEGSGDPIDTVEEMAAYYLEGVRQVQPEGPYRLGGWSFGGVVAYEMARQLQAQGQDVEPLVFFDSYAPENREQWNARSESEVAADFAQDLLSIFQDEAAASQEEAHVILERVLTQAQESGQLSISFTREDLMRLFTVYKAHSHAMGNYEAVAAPQLQVILFRASDVPSTQLNPAEGWRKRVGELTVFEVKGNHYTMLQPPFVQETSASLNDAILLTLKK</sequence>
<evidence type="ECO:0000313" key="8">
    <source>
        <dbReference type="EMBL" id="KEO82578.1"/>
    </source>
</evidence>
<dbReference type="NCBIfam" id="NF003417">
    <property type="entry name" value="PRK04813.1"/>
    <property type="match status" value="4"/>
</dbReference>
<evidence type="ECO:0000256" key="5">
    <source>
        <dbReference type="ARBA" id="ARBA00023194"/>
    </source>
</evidence>
<dbReference type="GO" id="GO:0005829">
    <property type="term" value="C:cytosol"/>
    <property type="evidence" value="ECO:0007669"/>
    <property type="project" value="TreeGrafter"/>
</dbReference>
<dbReference type="InterPro" id="IPR020802">
    <property type="entry name" value="TesA-like"/>
</dbReference>
<keyword evidence="5" id="KW-0045">Antibiotic biosynthesis</keyword>
<dbReference type="InterPro" id="IPR023213">
    <property type="entry name" value="CAT-like_dom_sf"/>
</dbReference>
<dbReference type="NCBIfam" id="NF004282">
    <property type="entry name" value="PRK05691.1"/>
    <property type="match status" value="5"/>
</dbReference>
<dbReference type="FunFam" id="3.40.50.980:FF:000001">
    <property type="entry name" value="Non-ribosomal peptide synthetase"/>
    <property type="match status" value="4"/>
</dbReference>
<dbReference type="Pfam" id="PF00668">
    <property type="entry name" value="Condensation"/>
    <property type="match status" value="4"/>
</dbReference>
<keyword evidence="3" id="KW-0596">Phosphopantetheine</keyword>
<dbReference type="Pfam" id="PF00550">
    <property type="entry name" value="PP-binding"/>
    <property type="match status" value="4"/>
</dbReference>
<feature type="domain" description="Carrier" evidence="7">
    <location>
        <begin position="2099"/>
        <end position="2174"/>
    </location>
</feature>
<dbReference type="NCBIfam" id="TIGR01733">
    <property type="entry name" value="AA-adenyl-dom"/>
    <property type="match status" value="4"/>
</dbReference>
<dbReference type="FunFam" id="3.30.300.30:FF:000010">
    <property type="entry name" value="Enterobactin synthetase component F"/>
    <property type="match status" value="3"/>
</dbReference>
<feature type="domain" description="Carrier" evidence="7">
    <location>
        <begin position="3170"/>
        <end position="3245"/>
    </location>
</feature>
<dbReference type="OrthoDB" id="9765680at2"/>
<dbReference type="FunFam" id="3.40.50.12780:FF:000012">
    <property type="entry name" value="Non-ribosomal peptide synthetase"/>
    <property type="match status" value="4"/>
</dbReference>
<dbReference type="FunFam" id="3.30.559.30:FF:000001">
    <property type="entry name" value="Non-ribosomal peptide synthetase"/>
    <property type="match status" value="1"/>
</dbReference>
<dbReference type="PANTHER" id="PTHR45527:SF1">
    <property type="entry name" value="FATTY ACID SYNTHASE"/>
    <property type="match status" value="1"/>
</dbReference>
<dbReference type="SUPFAM" id="SSF52777">
    <property type="entry name" value="CoA-dependent acyltransferases"/>
    <property type="match status" value="8"/>
</dbReference>
<keyword evidence="4" id="KW-0597">Phosphoprotein</keyword>
<dbReference type="SUPFAM" id="SSF53474">
    <property type="entry name" value="alpha/beta-Hydrolases"/>
    <property type="match status" value="1"/>
</dbReference>
<proteinExistence type="inferred from homology"/>
<dbReference type="InterPro" id="IPR045851">
    <property type="entry name" value="AMP-bd_C_sf"/>
</dbReference>
<dbReference type="PANTHER" id="PTHR45527">
    <property type="entry name" value="NONRIBOSOMAL PEPTIDE SYNTHETASE"/>
    <property type="match status" value="1"/>
</dbReference>
<dbReference type="Pfam" id="PF00501">
    <property type="entry name" value="AMP-binding"/>
    <property type="match status" value="4"/>
</dbReference>
<feature type="region of interest" description="Disordered" evidence="6">
    <location>
        <begin position="3153"/>
        <end position="3172"/>
    </location>
</feature>
<dbReference type="SMART" id="SM00824">
    <property type="entry name" value="PKS_TE"/>
    <property type="match status" value="1"/>
</dbReference>
<dbReference type="FunFam" id="1.10.1200.10:FF:000016">
    <property type="entry name" value="Non-ribosomal peptide synthase"/>
    <property type="match status" value="3"/>
</dbReference>
<dbReference type="InterPro" id="IPR000873">
    <property type="entry name" value="AMP-dep_synth/lig_dom"/>
</dbReference>
<dbReference type="GO" id="GO:0072330">
    <property type="term" value="P:monocarboxylic acid biosynthetic process"/>
    <property type="evidence" value="ECO:0007669"/>
    <property type="project" value="UniProtKB-ARBA"/>
</dbReference>
<dbReference type="eggNOG" id="COG1020">
    <property type="taxonomic scope" value="Bacteria"/>
</dbReference>
<evidence type="ECO:0000256" key="2">
    <source>
        <dbReference type="ARBA" id="ARBA00006432"/>
    </source>
</evidence>
<comment type="similarity">
    <text evidence="2">Belongs to the ATP-dependent AMP-binding enzyme family.</text>
</comment>
<dbReference type="FunFam" id="1.10.1200.10:FF:000005">
    <property type="entry name" value="Nonribosomal peptide synthetase 1"/>
    <property type="match status" value="1"/>
</dbReference>
<dbReference type="Gene3D" id="2.30.38.10">
    <property type="entry name" value="Luciferase, Domain 3"/>
    <property type="match status" value="4"/>
</dbReference>
<name>A0A074LRV8_9BACL</name>
<keyword evidence="9" id="KW-1185">Reference proteome</keyword>
<feature type="domain" description="Carrier" evidence="7">
    <location>
        <begin position="4223"/>
        <end position="4298"/>
    </location>
</feature>
<dbReference type="InterPro" id="IPR029058">
    <property type="entry name" value="AB_hydrolase_fold"/>
</dbReference>
<dbReference type="FunFam" id="2.30.38.10:FF:000001">
    <property type="entry name" value="Non-ribosomal peptide synthetase PvdI"/>
    <property type="match status" value="2"/>
</dbReference>
<dbReference type="InterPro" id="IPR006162">
    <property type="entry name" value="Ppantetheine_attach_site"/>
</dbReference>
<dbReference type="Gene3D" id="1.10.1200.10">
    <property type="entry name" value="ACP-like"/>
    <property type="match status" value="4"/>
</dbReference>
<dbReference type="STRING" id="1157490.EL26_14425"/>
<organism evidence="8 9">
    <name type="scientific">Tumebacillus flagellatus</name>
    <dbReference type="NCBI Taxonomy" id="1157490"/>
    <lineage>
        <taxon>Bacteria</taxon>
        <taxon>Bacillati</taxon>
        <taxon>Bacillota</taxon>
        <taxon>Bacilli</taxon>
        <taxon>Bacillales</taxon>
        <taxon>Alicyclobacillaceae</taxon>
        <taxon>Tumebacillus</taxon>
    </lineage>
</organism>
<evidence type="ECO:0000256" key="6">
    <source>
        <dbReference type="SAM" id="MobiDB-lite"/>
    </source>
</evidence>
<evidence type="ECO:0000256" key="1">
    <source>
        <dbReference type="ARBA" id="ARBA00001957"/>
    </source>
</evidence>